<dbReference type="AlphaFoldDB" id="A0A8J2HHM0"/>
<name>A0A8J2HHM0_COTCN</name>
<accession>A0A8J2HHM0</accession>
<dbReference type="Proteomes" id="UP000786811">
    <property type="component" value="Unassembled WGS sequence"/>
</dbReference>
<proteinExistence type="predicted"/>
<reference evidence="1" key="1">
    <citation type="submission" date="2021-04" db="EMBL/GenBank/DDBJ databases">
        <authorList>
            <person name="Chebbi M.A.C M."/>
        </authorList>
    </citation>
    <scope>NUCLEOTIDE SEQUENCE</scope>
</reference>
<dbReference type="EMBL" id="CAJNRD030001121">
    <property type="protein sequence ID" value="CAG5096909.1"/>
    <property type="molecule type" value="Genomic_DNA"/>
</dbReference>
<protein>
    <submittedName>
        <fullName evidence="1">Uncharacterized protein</fullName>
    </submittedName>
</protein>
<evidence type="ECO:0000313" key="2">
    <source>
        <dbReference type="Proteomes" id="UP000786811"/>
    </source>
</evidence>
<sequence>MNASKTKAVIFGSRHRVGSDACVSAEKIVVDDCIIPYVESVEYLGVIIDNVLAWEDQLFGRRLEFLDVALRRGDIRQDYLRLSRANSNMYDRSFLVHGIRIWNSLPADLTSLDNLNLFKNACFAYFLENDN</sequence>
<evidence type="ECO:0000313" key="1">
    <source>
        <dbReference type="EMBL" id="CAG5096909.1"/>
    </source>
</evidence>
<comment type="caution">
    <text evidence="1">The sequence shown here is derived from an EMBL/GenBank/DDBJ whole genome shotgun (WGS) entry which is preliminary data.</text>
</comment>
<dbReference type="OrthoDB" id="7693421at2759"/>
<keyword evidence="2" id="KW-1185">Reference proteome</keyword>
<gene>
    <name evidence="1" type="ORF">HICCMSTLAB_LOCUS8446</name>
</gene>
<organism evidence="1 2">
    <name type="scientific">Cotesia congregata</name>
    <name type="common">Parasitoid wasp</name>
    <name type="synonym">Apanteles congregatus</name>
    <dbReference type="NCBI Taxonomy" id="51543"/>
    <lineage>
        <taxon>Eukaryota</taxon>
        <taxon>Metazoa</taxon>
        <taxon>Ecdysozoa</taxon>
        <taxon>Arthropoda</taxon>
        <taxon>Hexapoda</taxon>
        <taxon>Insecta</taxon>
        <taxon>Pterygota</taxon>
        <taxon>Neoptera</taxon>
        <taxon>Endopterygota</taxon>
        <taxon>Hymenoptera</taxon>
        <taxon>Apocrita</taxon>
        <taxon>Ichneumonoidea</taxon>
        <taxon>Braconidae</taxon>
        <taxon>Microgastrinae</taxon>
        <taxon>Cotesia</taxon>
    </lineage>
</organism>